<organism evidence="1 2">
    <name type="scientific">Candidatus Falkowbacteria bacterium RIFOXYD2_FULL_34_120</name>
    <dbReference type="NCBI Taxonomy" id="1798007"/>
    <lineage>
        <taxon>Bacteria</taxon>
        <taxon>Candidatus Falkowiibacteriota</taxon>
    </lineage>
</organism>
<reference evidence="1 2" key="1">
    <citation type="journal article" date="2016" name="Nat. Commun.">
        <title>Thousands of microbial genomes shed light on interconnected biogeochemical processes in an aquifer system.</title>
        <authorList>
            <person name="Anantharaman K."/>
            <person name="Brown C.T."/>
            <person name="Hug L.A."/>
            <person name="Sharon I."/>
            <person name="Castelle C.J."/>
            <person name="Probst A.J."/>
            <person name="Thomas B.C."/>
            <person name="Singh A."/>
            <person name="Wilkins M.J."/>
            <person name="Karaoz U."/>
            <person name="Brodie E.L."/>
            <person name="Williams K.H."/>
            <person name="Hubbard S.S."/>
            <person name="Banfield J.F."/>
        </authorList>
    </citation>
    <scope>NUCLEOTIDE SEQUENCE [LARGE SCALE GENOMIC DNA]</scope>
</reference>
<evidence type="ECO:0000313" key="2">
    <source>
        <dbReference type="Proteomes" id="UP000177579"/>
    </source>
</evidence>
<dbReference type="AlphaFoldDB" id="A0A1F5TNY8"/>
<evidence type="ECO:0000313" key="1">
    <source>
        <dbReference type="EMBL" id="OGF40509.1"/>
    </source>
</evidence>
<proteinExistence type="predicted"/>
<dbReference type="Proteomes" id="UP000177579">
    <property type="component" value="Unassembled WGS sequence"/>
</dbReference>
<sequence length="74" mass="8613">MTTEKSFTIKMEVERNFGIKVLLKLAKRAIQSRYPESTIEYTDEEIRFTGISKDELCELINSTIETGNIKLKLR</sequence>
<dbReference type="EMBL" id="MFGO01000027">
    <property type="protein sequence ID" value="OGF40509.1"/>
    <property type="molecule type" value="Genomic_DNA"/>
</dbReference>
<accession>A0A1F5TNY8</accession>
<name>A0A1F5TNY8_9BACT</name>
<gene>
    <name evidence="1" type="ORF">A2531_02975</name>
</gene>
<protein>
    <submittedName>
        <fullName evidence="1">Uncharacterized protein</fullName>
    </submittedName>
</protein>
<comment type="caution">
    <text evidence="1">The sequence shown here is derived from an EMBL/GenBank/DDBJ whole genome shotgun (WGS) entry which is preliminary data.</text>
</comment>